<accession>A0A1H6HRH1</accession>
<gene>
    <name evidence="2" type="ORF">SAMN05192561_10172</name>
</gene>
<dbReference type="InterPro" id="IPR027417">
    <property type="entry name" value="P-loop_NTPase"/>
</dbReference>
<dbReference type="GO" id="GO:0005829">
    <property type="term" value="C:cytosol"/>
    <property type="evidence" value="ECO:0007669"/>
    <property type="project" value="TreeGrafter"/>
</dbReference>
<dbReference type="AlphaFoldDB" id="A0A1H6HRH1"/>
<dbReference type="GO" id="GO:0009898">
    <property type="term" value="C:cytoplasmic side of plasma membrane"/>
    <property type="evidence" value="ECO:0007669"/>
    <property type="project" value="TreeGrafter"/>
</dbReference>
<dbReference type="Pfam" id="PF01656">
    <property type="entry name" value="CbiA"/>
    <property type="match status" value="1"/>
</dbReference>
<dbReference type="GO" id="GO:0051782">
    <property type="term" value="P:negative regulation of cell division"/>
    <property type="evidence" value="ECO:0007669"/>
    <property type="project" value="TreeGrafter"/>
</dbReference>
<dbReference type="GO" id="GO:0016887">
    <property type="term" value="F:ATP hydrolysis activity"/>
    <property type="evidence" value="ECO:0007669"/>
    <property type="project" value="TreeGrafter"/>
</dbReference>
<evidence type="ECO:0000313" key="3">
    <source>
        <dbReference type="Proteomes" id="UP000199215"/>
    </source>
</evidence>
<dbReference type="InterPro" id="IPR002586">
    <property type="entry name" value="CobQ/CobB/MinD/ParA_Nub-bd_dom"/>
</dbReference>
<dbReference type="Proteomes" id="UP000199215">
    <property type="component" value="Unassembled WGS sequence"/>
</dbReference>
<protein>
    <submittedName>
        <fullName evidence="2">Septum site-determining protein MinD</fullName>
    </submittedName>
</protein>
<name>A0A1H6HRH1_9EURY</name>
<dbReference type="Gene3D" id="3.40.50.300">
    <property type="entry name" value="P-loop containing nucleotide triphosphate hydrolases"/>
    <property type="match status" value="1"/>
</dbReference>
<evidence type="ECO:0000313" key="2">
    <source>
        <dbReference type="EMBL" id="SEH36778.1"/>
    </source>
</evidence>
<dbReference type="SUPFAM" id="SSF52540">
    <property type="entry name" value="P-loop containing nucleoside triphosphate hydrolases"/>
    <property type="match status" value="1"/>
</dbReference>
<proteinExistence type="predicted"/>
<evidence type="ECO:0000259" key="1">
    <source>
        <dbReference type="Pfam" id="PF01656"/>
    </source>
</evidence>
<dbReference type="InterPro" id="IPR050625">
    <property type="entry name" value="ParA/MinD_ATPase"/>
</dbReference>
<dbReference type="OrthoDB" id="204933at2157"/>
<reference evidence="2 3" key="1">
    <citation type="submission" date="2016-10" db="EMBL/GenBank/DDBJ databases">
        <authorList>
            <person name="de Groot N.N."/>
        </authorList>
    </citation>
    <scope>NUCLEOTIDE SEQUENCE [LARGE SCALE GENOMIC DNA]</scope>
    <source>
        <strain evidence="2 3">IBRC-M10418</strain>
    </source>
</reference>
<sequence length="243" mass="24874">MIVAVVGGKGGVGKTTIAYNLAAACDGVVVDADLGMADLPAPTGTDLHDVLAGRADPRDCLRQGPVTVLPCGRSLAGARASDLTRLGDALRTIERECGIVVVDCPAGRRADAGVPLAVADRCLLVASPRSFALPDAIRTRELARELGTGLAAVALNRPEDVTPVDRIADVLGAPVEQLPEDVALSRSVIEERPIVATQPRSGTTRAILAIANRVTAGSNVGMGAGSIGEGNAIRQKMAVLHKG</sequence>
<dbReference type="PANTHER" id="PTHR43384:SF10">
    <property type="entry name" value="ATPASE INVOLVED IN CHROMOSOME PARTITIONING, PARA_MIND FAMILY"/>
    <property type="match status" value="1"/>
</dbReference>
<dbReference type="GO" id="GO:0005524">
    <property type="term" value="F:ATP binding"/>
    <property type="evidence" value="ECO:0007669"/>
    <property type="project" value="TreeGrafter"/>
</dbReference>
<organism evidence="2 3">
    <name type="scientific">Halopenitus malekzadehii</name>
    <dbReference type="NCBI Taxonomy" id="1267564"/>
    <lineage>
        <taxon>Archaea</taxon>
        <taxon>Methanobacteriati</taxon>
        <taxon>Methanobacteriota</taxon>
        <taxon>Stenosarchaea group</taxon>
        <taxon>Halobacteria</taxon>
        <taxon>Halobacteriales</taxon>
        <taxon>Haloferacaceae</taxon>
        <taxon>Halopenitus</taxon>
    </lineage>
</organism>
<keyword evidence="3" id="KW-1185">Reference proteome</keyword>
<dbReference type="STRING" id="1267564.SAMN05192561_10172"/>
<dbReference type="PANTHER" id="PTHR43384">
    <property type="entry name" value="SEPTUM SITE-DETERMINING PROTEIN MIND HOMOLOG, CHLOROPLASTIC-RELATED"/>
    <property type="match status" value="1"/>
</dbReference>
<dbReference type="EMBL" id="FNWU01000001">
    <property type="protein sequence ID" value="SEH36778.1"/>
    <property type="molecule type" value="Genomic_DNA"/>
</dbReference>
<dbReference type="RefSeq" id="WP_092812738.1">
    <property type="nucleotide sequence ID" value="NZ_FNWU01000001.1"/>
</dbReference>
<feature type="domain" description="CobQ/CobB/MinD/ParA nucleotide binding" evidence="1">
    <location>
        <begin position="3"/>
        <end position="194"/>
    </location>
</feature>